<proteinExistence type="inferred from homology"/>
<dbReference type="CDD" id="cd11567">
    <property type="entry name" value="YciH_like"/>
    <property type="match status" value="1"/>
</dbReference>
<dbReference type="PANTHER" id="PTHR12789:SF0">
    <property type="entry name" value="DENSITY-REGULATED PROTEIN"/>
    <property type="match status" value="1"/>
</dbReference>
<evidence type="ECO:0000313" key="6">
    <source>
        <dbReference type="Proteomes" id="UP000008631"/>
    </source>
</evidence>
<keyword evidence="6" id="KW-1185">Reference proteome</keyword>
<comment type="similarity">
    <text evidence="1">Belongs to the SUI1 family.</text>
</comment>
<keyword evidence="5" id="KW-0396">Initiation factor</keyword>
<dbReference type="GO" id="GO:0006417">
    <property type="term" value="P:regulation of translation"/>
    <property type="evidence" value="ECO:0007669"/>
    <property type="project" value="UniProtKB-KW"/>
</dbReference>
<dbReference type="PANTHER" id="PTHR12789">
    <property type="entry name" value="DENSITY-REGULATED PROTEIN HOMOLOG"/>
    <property type="match status" value="1"/>
</dbReference>
<dbReference type="InterPro" id="IPR005872">
    <property type="entry name" value="SUI1_arc_bac"/>
</dbReference>
<dbReference type="GO" id="GO:0002188">
    <property type="term" value="P:translation reinitiation"/>
    <property type="evidence" value="ECO:0007669"/>
    <property type="project" value="TreeGrafter"/>
</dbReference>
<organism evidence="5 6">
    <name type="scientific">Isosphaera pallida (strain ATCC 43644 / DSM 9630 / IS1B)</name>
    <dbReference type="NCBI Taxonomy" id="575540"/>
    <lineage>
        <taxon>Bacteria</taxon>
        <taxon>Pseudomonadati</taxon>
        <taxon>Planctomycetota</taxon>
        <taxon>Planctomycetia</taxon>
        <taxon>Isosphaerales</taxon>
        <taxon>Isosphaeraceae</taxon>
        <taxon>Isosphaera</taxon>
    </lineage>
</organism>
<dbReference type="PIRSF" id="PIRSF037511">
    <property type="entry name" value="Transl_init_SUI1_pro"/>
    <property type="match status" value="1"/>
</dbReference>
<accession>E8QYV3</accession>
<dbReference type="PROSITE" id="PS50296">
    <property type="entry name" value="SUI1"/>
    <property type="match status" value="1"/>
</dbReference>
<dbReference type="HOGENOM" id="CLU_082805_4_0_0"/>
<dbReference type="EMBL" id="CP002353">
    <property type="protein sequence ID" value="ADV62090.1"/>
    <property type="molecule type" value="Genomic_DNA"/>
</dbReference>
<reference evidence="5 6" key="2">
    <citation type="journal article" date="2011" name="Stand. Genomic Sci.">
        <title>Complete genome sequence of Isosphaera pallida type strain (IS1B).</title>
        <authorList>
            <consortium name="US DOE Joint Genome Institute (JGI-PGF)"/>
            <person name="Goker M."/>
            <person name="Cleland D."/>
            <person name="Saunders E."/>
            <person name="Lapidus A."/>
            <person name="Nolan M."/>
            <person name="Lucas S."/>
            <person name="Hammon N."/>
            <person name="Deshpande S."/>
            <person name="Cheng J.F."/>
            <person name="Tapia R."/>
            <person name="Han C."/>
            <person name="Goodwin L."/>
            <person name="Pitluck S."/>
            <person name="Liolios K."/>
            <person name="Pagani I."/>
            <person name="Ivanova N."/>
            <person name="Mavromatis K."/>
            <person name="Pati A."/>
            <person name="Chen A."/>
            <person name="Palaniappan K."/>
            <person name="Land M."/>
            <person name="Hauser L."/>
            <person name="Chang Y.J."/>
            <person name="Jeffries C.D."/>
            <person name="Detter J.C."/>
            <person name="Beck B."/>
            <person name="Woyke T."/>
            <person name="Bristow J."/>
            <person name="Eisen J.A."/>
            <person name="Markowitz V."/>
            <person name="Hugenholtz P."/>
            <person name="Kyrpides N.C."/>
            <person name="Klenk H.P."/>
        </authorList>
    </citation>
    <scope>NUCLEOTIDE SEQUENCE [LARGE SCALE GENOMIC DNA]</scope>
    <source>
        <strain evidence="6">ATCC 43644 / DSM 9630 / IS1B</strain>
    </source>
</reference>
<evidence type="ECO:0000313" key="5">
    <source>
        <dbReference type="EMBL" id="ADV62090.1"/>
    </source>
</evidence>
<dbReference type="STRING" id="575540.Isop_1505"/>
<dbReference type="RefSeq" id="WP_013564378.1">
    <property type="nucleotide sequence ID" value="NC_014962.1"/>
</dbReference>
<dbReference type="Gene3D" id="3.30.780.10">
    <property type="entry name" value="SUI1-like domain"/>
    <property type="match status" value="1"/>
</dbReference>
<keyword evidence="3" id="KW-0648">Protein biosynthesis</keyword>
<protein>
    <submittedName>
        <fullName evidence="5">Translation initiation factor SUI1</fullName>
    </submittedName>
</protein>
<dbReference type="Proteomes" id="UP000008631">
    <property type="component" value="Chromosome"/>
</dbReference>
<dbReference type="AlphaFoldDB" id="E8QYV3"/>
<dbReference type="InterPro" id="IPR050318">
    <property type="entry name" value="DENR/SUI1_TIF"/>
</dbReference>
<dbReference type="InParanoid" id="E8QYV3"/>
<evidence type="ECO:0000259" key="4">
    <source>
        <dbReference type="PROSITE" id="PS50296"/>
    </source>
</evidence>
<dbReference type="GO" id="GO:0003743">
    <property type="term" value="F:translation initiation factor activity"/>
    <property type="evidence" value="ECO:0007669"/>
    <property type="project" value="UniProtKB-KW"/>
</dbReference>
<sequence>MQRLFAGTPFDRPPVCERCAALETACVCPAPSSTPFRLDPRTQTATLRKEKRANGKWVSLVCGLDPQGNDLSALLSRLKTRCSSGGTFKEGRIELQGDHLETIRAELTAIGYRVKG</sequence>
<reference key="1">
    <citation type="submission" date="2010-11" db="EMBL/GenBank/DDBJ databases">
        <title>The complete sequence of chromosome of Isophaera pallida ATCC 43644.</title>
        <authorList>
            <consortium name="US DOE Joint Genome Institute (JGI-PGF)"/>
            <person name="Lucas S."/>
            <person name="Copeland A."/>
            <person name="Lapidus A."/>
            <person name="Bruce D."/>
            <person name="Goodwin L."/>
            <person name="Pitluck S."/>
            <person name="Kyrpides N."/>
            <person name="Mavromatis K."/>
            <person name="Pagani I."/>
            <person name="Ivanova N."/>
            <person name="Saunders E."/>
            <person name="Brettin T."/>
            <person name="Detter J.C."/>
            <person name="Han C."/>
            <person name="Tapia R."/>
            <person name="Land M."/>
            <person name="Hauser L."/>
            <person name="Markowitz V."/>
            <person name="Cheng J.-F."/>
            <person name="Hugenholtz P."/>
            <person name="Woyke T."/>
            <person name="Wu D."/>
            <person name="Eisen J.A."/>
        </authorList>
    </citation>
    <scope>NUCLEOTIDE SEQUENCE</scope>
    <source>
        <strain>ATCC 43644</strain>
    </source>
</reference>
<evidence type="ECO:0000256" key="3">
    <source>
        <dbReference type="ARBA" id="ARBA00022917"/>
    </source>
</evidence>
<dbReference type="GO" id="GO:0003729">
    <property type="term" value="F:mRNA binding"/>
    <property type="evidence" value="ECO:0007669"/>
    <property type="project" value="TreeGrafter"/>
</dbReference>
<evidence type="ECO:0000256" key="2">
    <source>
        <dbReference type="ARBA" id="ARBA00022845"/>
    </source>
</evidence>
<feature type="domain" description="SUI1" evidence="4">
    <location>
        <begin position="45"/>
        <end position="111"/>
    </location>
</feature>
<evidence type="ECO:0000256" key="1">
    <source>
        <dbReference type="ARBA" id="ARBA00005422"/>
    </source>
</evidence>
<dbReference type="Pfam" id="PF01253">
    <property type="entry name" value="SUI1"/>
    <property type="match status" value="1"/>
</dbReference>
<dbReference type="InterPro" id="IPR036877">
    <property type="entry name" value="SUI1_dom_sf"/>
</dbReference>
<dbReference type="eggNOG" id="COG0023">
    <property type="taxonomic scope" value="Bacteria"/>
</dbReference>
<name>E8QYV3_ISOPI</name>
<dbReference type="KEGG" id="ipa:Isop_1505"/>
<dbReference type="FunCoup" id="E8QYV3">
    <property type="interactions" value="100"/>
</dbReference>
<dbReference type="GO" id="GO:0001731">
    <property type="term" value="P:formation of translation preinitiation complex"/>
    <property type="evidence" value="ECO:0007669"/>
    <property type="project" value="TreeGrafter"/>
</dbReference>
<dbReference type="OrthoDB" id="9792915at2"/>
<gene>
    <name evidence="5" type="ordered locus">Isop_1505</name>
</gene>
<dbReference type="SUPFAM" id="SSF55159">
    <property type="entry name" value="eIF1-like"/>
    <property type="match status" value="1"/>
</dbReference>
<keyword evidence="2" id="KW-0810">Translation regulation</keyword>
<dbReference type="InterPro" id="IPR001950">
    <property type="entry name" value="SUI1"/>
</dbReference>